<feature type="non-terminal residue" evidence="1">
    <location>
        <position position="1"/>
    </location>
</feature>
<organism evidence="1 2">
    <name type="scientific">Allacma fusca</name>
    <dbReference type="NCBI Taxonomy" id="39272"/>
    <lineage>
        <taxon>Eukaryota</taxon>
        <taxon>Metazoa</taxon>
        <taxon>Ecdysozoa</taxon>
        <taxon>Arthropoda</taxon>
        <taxon>Hexapoda</taxon>
        <taxon>Collembola</taxon>
        <taxon>Symphypleona</taxon>
        <taxon>Sminthuridae</taxon>
        <taxon>Allacma</taxon>
    </lineage>
</organism>
<proteinExistence type="predicted"/>
<gene>
    <name evidence="1" type="ORF">AFUS01_LOCUS9061</name>
</gene>
<dbReference type="EMBL" id="CAJVCH010064317">
    <property type="protein sequence ID" value="CAG7719755.1"/>
    <property type="molecule type" value="Genomic_DNA"/>
</dbReference>
<keyword evidence="2" id="KW-1185">Reference proteome</keyword>
<name>A0A8J2JGE9_9HEXA</name>
<reference evidence="1" key="1">
    <citation type="submission" date="2021-06" db="EMBL/GenBank/DDBJ databases">
        <authorList>
            <person name="Hodson N. C."/>
            <person name="Mongue J. A."/>
            <person name="Jaron S. K."/>
        </authorList>
    </citation>
    <scope>NUCLEOTIDE SEQUENCE</scope>
</reference>
<sequence>MLRVTDDSATKQSGLLGLTGQVKRHVTCPNFFKLHANTKRRHSNDPHWYYLTGKLKEAAETLGFHLPTNAQICMECRLHILAESNCSKFG</sequence>
<evidence type="ECO:0000313" key="2">
    <source>
        <dbReference type="Proteomes" id="UP000708208"/>
    </source>
</evidence>
<protein>
    <submittedName>
        <fullName evidence="1">Uncharacterized protein</fullName>
    </submittedName>
</protein>
<evidence type="ECO:0000313" key="1">
    <source>
        <dbReference type="EMBL" id="CAG7719755.1"/>
    </source>
</evidence>
<dbReference type="AlphaFoldDB" id="A0A8J2JGE9"/>
<dbReference type="Proteomes" id="UP000708208">
    <property type="component" value="Unassembled WGS sequence"/>
</dbReference>
<accession>A0A8J2JGE9</accession>
<comment type="caution">
    <text evidence="1">The sequence shown here is derived from an EMBL/GenBank/DDBJ whole genome shotgun (WGS) entry which is preliminary data.</text>
</comment>